<evidence type="ECO:0000313" key="11">
    <source>
        <dbReference type="Proteomes" id="UP000586067"/>
    </source>
</evidence>
<dbReference type="InterPro" id="IPR042240">
    <property type="entry name" value="CHASE_sf"/>
</dbReference>
<feature type="domain" description="EAL" evidence="8">
    <location>
        <begin position="475"/>
        <end position="729"/>
    </location>
</feature>
<dbReference type="PROSITE" id="PS50839">
    <property type="entry name" value="CHASE"/>
    <property type="match status" value="1"/>
</dbReference>
<dbReference type="InterPro" id="IPR035919">
    <property type="entry name" value="EAL_sf"/>
</dbReference>
<dbReference type="Pfam" id="PF00563">
    <property type="entry name" value="EAL"/>
    <property type="match status" value="1"/>
</dbReference>
<comment type="caution">
    <text evidence="10">The sequence shown here is derived from an EMBL/GenBank/DDBJ whole genome shotgun (WGS) entry which is preliminary data.</text>
</comment>
<comment type="subcellular location">
    <subcellularLocation>
        <location evidence="2">Membrane</location>
    </subcellularLocation>
</comment>
<feature type="domain" description="GGDEF" evidence="9">
    <location>
        <begin position="333"/>
        <end position="466"/>
    </location>
</feature>
<dbReference type="InterPro" id="IPR000160">
    <property type="entry name" value="GGDEF_dom"/>
</dbReference>
<evidence type="ECO:0000256" key="1">
    <source>
        <dbReference type="ARBA" id="ARBA00001946"/>
    </source>
</evidence>
<dbReference type="SMART" id="SM01079">
    <property type="entry name" value="CHASE"/>
    <property type="match status" value="1"/>
</dbReference>
<dbReference type="Pfam" id="PF03924">
    <property type="entry name" value="CHASE"/>
    <property type="match status" value="1"/>
</dbReference>
<comment type="cofactor">
    <cofactor evidence="1">
        <name>Mg(2+)</name>
        <dbReference type="ChEBI" id="CHEBI:18420"/>
    </cofactor>
</comment>
<evidence type="ECO:0000313" key="10">
    <source>
        <dbReference type="EMBL" id="NLQ18267.1"/>
    </source>
</evidence>
<dbReference type="PROSITE" id="PS50883">
    <property type="entry name" value="EAL"/>
    <property type="match status" value="1"/>
</dbReference>
<evidence type="ECO:0000256" key="6">
    <source>
        <dbReference type="SAM" id="Phobius"/>
    </source>
</evidence>
<feature type="transmembrane region" description="Helical" evidence="6">
    <location>
        <begin position="261"/>
        <end position="283"/>
    </location>
</feature>
<evidence type="ECO:0000259" key="7">
    <source>
        <dbReference type="PROSITE" id="PS50839"/>
    </source>
</evidence>
<dbReference type="SUPFAM" id="SSF55073">
    <property type="entry name" value="Nucleotide cyclase"/>
    <property type="match status" value="1"/>
</dbReference>
<organism evidence="10 11">
    <name type="scientific">Marinomonas profundi</name>
    <dbReference type="NCBI Taxonomy" id="2726122"/>
    <lineage>
        <taxon>Bacteria</taxon>
        <taxon>Pseudomonadati</taxon>
        <taxon>Pseudomonadota</taxon>
        <taxon>Gammaproteobacteria</taxon>
        <taxon>Oceanospirillales</taxon>
        <taxon>Oceanospirillaceae</taxon>
        <taxon>Marinomonas</taxon>
    </lineage>
</organism>
<dbReference type="PANTHER" id="PTHR33121">
    <property type="entry name" value="CYCLIC DI-GMP PHOSPHODIESTERASE PDEF"/>
    <property type="match status" value="1"/>
</dbReference>
<keyword evidence="4 6" id="KW-1133">Transmembrane helix</keyword>
<accession>A0A847RAN0</accession>
<evidence type="ECO:0000256" key="5">
    <source>
        <dbReference type="ARBA" id="ARBA00023136"/>
    </source>
</evidence>
<reference evidence="10 11" key="1">
    <citation type="submission" date="2020-04" db="EMBL/GenBank/DDBJ databases">
        <title>Marinomonas sp. M1K-6 isolated from the deep seawater of the Mariana Trench.</title>
        <authorList>
            <person name="Li Y."/>
        </authorList>
    </citation>
    <scope>NUCLEOTIDE SEQUENCE [LARGE SCALE GENOMIC DNA]</scope>
    <source>
        <strain evidence="10 11">M1K-6</strain>
    </source>
</reference>
<dbReference type="Gene3D" id="3.30.450.350">
    <property type="entry name" value="CHASE domain"/>
    <property type="match status" value="1"/>
</dbReference>
<dbReference type="GO" id="GO:0007165">
    <property type="term" value="P:signal transduction"/>
    <property type="evidence" value="ECO:0007669"/>
    <property type="project" value="UniProtKB-ARBA"/>
</dbReference>
<dbReference type="CDD" id="cd01948">
    <property type="entry name" value="EAL"/>
    <property type="match status" value="1"/>
</dbReference>
<dbReference type="InterPro" id="IPR029787">
    <property type="entry name" value="Nucleotide_cyclase"/>
</dbReference>
<dbReference type="Pfam" id="PF00990">
    <property type="entry name" value="GGDEF"/>
    <property type="match status" value="1"/>
</dbReference>
<dbReference type="GO" id="GO:0016020">
    <property type="term" value="C:membrane"/>
    <property type="evidence" value="ECO:0007669"/>
    <property type="project" value="UniProtKB-SubCell"/>
</dbReference>
<dbReference type="InterPro" id="IPR001633">
    <property type="entry name" value="EAL_dom"/>
</dbReference>
<keyword evidence="5 6" id="KW-0472">Membrane</keyword>
<dbReference type="Proteomes" id="UP000586067">
    <property type="component" value="Unassembled WGS sequence"/>
</dbReference>
<evidence type="ECO:0000259" key="8">
    <source>
        <dbReference type="PROSITE" id="PS50883"/>
    </source>
</evidence>
<dbReference type="FunFam" id="3.30.70.270:FF:000001">
    <property type="entry name" value="Diguanylate cyclase domain protein"/>
    <property type="match status" value="1"/>
</dbReference>
<keyword evidence="3 6" id="KW-0812">Transmembrane</keyword>
<sequence length="729" mass="82261">MKEAEFTQPSAIILSLVAFLIIASCGIYWTQSSVNAVVSQQLSILSDLSRTQASALERRLSSAFTSAQIIAYEVEYNNGNIEWFDHYADRLIQSIGGIENLQLAPNGIIETIYPLKGNEAAIGLDIISTPRFNESAMLAIENRRLFVVGPVELAQGGVGVISRAPVFLYRDTQRELFWGFVSAMIYLDNLLETTQLKRFEKEGYQYQLTRMHVDDKQIISLFSSAAPLTSFQVSTDLILPVGTWTLNVSRDLDKPLEQRRLSGYLVSFVVAFLLAISMYAILIQPLRLRTLVKAKTAELQDLAYKDPLTGLPNRRFLQDSLPAILINNQRRNRISAFIYFDLDNFKRINDTIGHDVGDQALIIVANRLSKLKSISDLVVRLGGDEFGILLGDIVDHQAAENHANRILSSIRTPVILNDRQYTLSTSLGIAMIPEHGHDLVTIMQYADMALYQAKSQGKNQYSFYTERMKISTHSRVKAEEDLTQALQRNEFELYFQPQFNLHTNQVFGAEALIRWNHPEQGLIFPNDFIPLAESTGKIIELGHWILENSIAYLAKRKLEGRPDILLHINLASAQLADPCFVILVQKLLAKYQVSAHLIGFEITETSILEDVHLARTLLQTLKDMGICIAIDDFGTGYSSLSQLKNLPVDLLKIDRSFVMDLERDPDDRKIVEAIIAMAHKLNIKVLAEGIETREQWTMLEAFQCDFGQGYYISKAVTEKEFNQGQPINH</sequence>
<protein>
    <submittedName>
        <fullName evidence="10">EAL domain-containing protein</fullName>
    </submittedName>
</protein>
<dbReference type="RefSeq" id="WP_168825848.1">
    <property type="nucleotide sequence ID" value="NZ_CP073013.1"/>
</dbReference>
<dbReference type="InterPro" id="IPR043128">
    <property type="entry name" value="Rev_trsase/Diguanyl_cyclase"/>
</dbReference>
<dbReference type="Gene3D" id="3.30.70.270">
    <property type="match status" value="1"/>
</dbReference>
<feature type="domain" description="CHASE" evidence="7">
    <location>
        <begin position="105"/>
        <end position="199"/>
    </location>
</feature>
<dbReference type="PROSITE" id="PS51257">
    <property type="entry name" value="PROKAR_LIPOPROTEIN"/>
    <property type="match status" value="1"/>
</dbReference>
<dbReference type="InterPro" id="IPR050706">
    <property type="entry name" value="Cyclic-di-GMP_PDE-like"/>
</dbReference>
<dbReference type="SMART" id="SM00052">
    <property type="entry name" value="EAL"/>
    <property type="match status" value="1"/>
</dbReference>
<gene>
    <name evidence="10" type="ORF">HGG82_11625</name>
</gene>
<dbReference type="InterPro" id="IPR006189">
    <property type="entry name" value="CHASE_dom"/>
</dbReference>
<dbReference type="PROSITE" id="PS50887">
    <property type="entry name" value="GGDEF"/>
    <property type="match status" value="1"/>
</dbReference>
<feature type="transmembrane region" description="Helical" evidence="6">
    <location>
        <begin position="12"/>
        <end position="30"/>
    </location>
</feature>
<evidence type="ECO:0000259" key="9">
    <source>
        <dbReference type="PROSITE" id="PS50887"/>
    </source>
</evidence>
<dbReference type="EMBL" id="JABAEK010000011">
    <property type="protein sequence ID" value="NLQ18267.1"/>
    <property type="molecule type" value="Genomic_DNA"/>
</dbReference>
<dbReference type="SMART" id="SM00267">
    <property type="entry name" value="GGDEF"/>
    <property type="match status" value="1"/>
</dbReference>
<dbReference type="GO" id="GO:0071111">
    <property type="term" value="F:cyclic-guanylate-specific phosphodiesterase activity"/>
    <property type="evidence" value="ECO:0007669"/>
    <property type="project" value="InterPro"/>
</dbReference>
<name>A0A847RAN0_9GAMM</name>
<evidence type="ECO:0000256" key="3">
    <source>
        <dbReference type="ARBA" id="ARBA00022692"/>
    </source>
</evidence>
<dbReference type="NCBIfam" id="TIGR00254">
    <property type="entry name" value="GGDEF"/>
    <property type="match status" value="1"/>
</dbReference>
<dbReference type="PANTHER" id="PTHR33121:SF70">
    <property type="entry name" value="SIGNALING PROTEIN YKOW"/>
    <property type="match status" value="1"/>
</dbReference>
<dbReference type="SUPFAM" id="SSF141868">
    <property type="entry name" value="EAL domain-like"/>
    <property type="match status" value="1"/>
</dbReference>
<dbReference type="Gene3D" id="3.20.20.450">
    <property type="entry name" value="EAL domain"/>
    <property type="match status" value="1"/>
</dbReference>
<proteinExistence type="predicted"/>
<keyword evidence="11" id="KW-1185">Reference proteome</keyword>
<evidence type="ECO:0000256" key="4">
    <source>
        <dbReference type="ARBA" id="ARBA00022989"/>
    </source>
</evidence>
<evidence type="ECO:0000256" key="2">
    <source>
        <dbReference type="ARBA" id="ARBA00004370"/>
    </source>
</evidence>
<dbReference type="CDD" id="cd01949">
    <property type="entry name" value="GGDEF"/>
    <property type="match status" value="1"/>
</dbReference>
<dbReference type="AlphaFoldDB" id="A0A847RAN0"/>